<keyword evidence="3 6" id="KW-0808">Transferase</keyword>
<sequence>MNSLKSKPLARYEEIKTLINQLHAPGSKAYLMKPVEGRKRVVIEAIQPVVECGRYPVRRFLGDRVKVSAAMFGDGHDHVGGQLLYRMKGERRWHSIPLEAEGNDIWSASFVIDQIGAWQYAVQGWIDHFDTWQADLRKRLEAQPDPANSDSTASEQDIPLALRSGALLLERAASFAKGRDSIAIREVQLSLEWMAEQKAVFYEDPITPGICELAAKYFDPALATRSEDFDLWVDRERARFSTWYELFPRSAAALEEGEKQRHGTFADVRERLAAIQAMGFDVLYMPPISPIGVAYRKGKNNSVTAEKGDEGSPWAIGSIDGGHKAIHKKLGTMDEFEGLVAAAHDRGMEIALDIAFQCSPDHPWVKEHPDWFIIRPDGTIQYAENPPKKYQDIYPLNFESNDWRNLWENLHEVFEHWVRHGVKIFRVDNPHTKALPFWEWVIAEIHAKHPEVIFLAEAFTRPHVMYSLAKAGFTQSYTYFTWRNTKADLQQYFEEITKPPVSDFFTPNLWPNTPDILHAALQEGGRPAFMQRLILAATLGASYGIYGPAYELGENAPAKKVSEEYLNSEKYEVRQWKLDAPYSIAPLITRVNEIRRENVALQSDLSLEFHAVDNPMVMCYHKRDDDNIILVAINLDPKNEQAGWIDVNLKSLGIAHDETFDVEDLLTGVHYKWHDRSNYVALRPDVMPAHIFRVTHTQQLIQDAPTDENEKAEISE</sequence>
<dbReference type="Pfam" id="PF11896">
    <property type="entry name" value="GlgE_dom_N_S"/>
    <property type="match status" value="1"/>
</dbReference>
<evidence type="ECO:0000256" key="3">
    <source>
        <dbReference type="ARBA" id="ARBA00022679"/>
    </source>
</evidence>
<dbReference type="SUPFAM" id="SSF51011">
    <property type="entry name" value="Glycosyl hydrolase domain"/>
    <property type="match status" value="1"/>
</dbReference>
<feature type="domain" description="Glycosyl hydrolase family 13 catalytic" evidence="7">
    <location>
        <begin position="241"/>
        <end position="595"/>
    </location>
</feature>
<dbReference type="RefSeq" id="WP_246408812.1">
    <property type="nucleotide sequence ID" value="NZ_JACHIP010000002.1"/>
</dbReference>
<gene>
    <name evidence="6" type="primary">glgE</name>
    <name evidence="8" type="ORF">HDF16_001309</name>
</gene>
<evidence type="ECO:0000256" key="5">
    <source>
        <dbReference type="ARBA" id="ARBA00048735"/>
    </source>
</evidence>
<comment type="subunit">
    <text evidence="1 6">Homodimer.</text>
</comment>
<name>A0A7W7ZBM8_9BACT</name>
<dbReference type="InterPro" id="IPR013783">
    <property type="entry name" value="Ig-like_fold"/>
</dbReference>
<dbReference type="Gene3D" id="1.20.58.80">
    <property type="entry name" value="Phosphotransferase system, lactose/cellobiose-type IIA subunit"/>
    <property type="match status" value="1"/>
</dbReference>
<evidence type="ECO:0000313" key="8">
    <source>
        <dbReference type="EMBL" id="MBB5056624.1"/>
    </source>
</evidence>
<dbReference type="Gene3D" id="2.60.40.1180">
    <property type="entry name" value="Golgi alpha-mannosidase II"/>
    <property type="match status" value="1"/>
</dbReference>
<comment type="function">
    <text evidence="6">Maltosyltransferase that uses maltose 1-phosphate (M1P) as the sugar donor to elongate linear or branched alpha-(1-&gt;4)-glucans. Is involved in a branched alpha-glucan biosynthetic pathway from trehalose, together with TreS, Mak and GlgB.</text>
</comment>
<organism evidence="8 9">
    <name type="scientific">Granulicella aggregans</name>
    <dbReference type="NCBI Taxonomy" id="474949"/>
    <lineage>
        <taxon>Bacteria</taxon>
        <taxon>Pseudomonadati</taxon>
        <taxon>Acidobacteriota</taxon>
        <taxon>Terriglobia</taxon>
        <taxon>Terriglobales</taxon>
        <taxon>Acidobacteriaceae</taxon>
        <taxon>Granulicella</taxon>
    </lineage>
</organism>
<feature type="binding site" evidence="6">
    <location>
        <position position="357"/>
    </location>
    <ligand>
        <name>alpha-maltose 1-phosphate</name>
        <dbReference type="ChEBI" id="CHEBI:63576"/>
    </ligand>
</feature>
<dbReference type="HAMAP" id="MF_02124">
    <property type="entry name" value="GlgE"/>
    <property type="match status" value="1"/>
</dbReference>
<dbReference type="Gene3D" id="2.60.40.10">
    <property type="entry name" value="Immunoglobulins"/>
    <property type="match status" value="1"/>
</dbReference>
<dbReference type="InterPro" id="IPR013780">
    <property type="entry name" value="Glyco_hydro_b"/>
</dbReference>
<reference evidence="8 9" key="1">
    <citation type="submission" date="2020-08" db="EMBL/GenBank/DDBJ databases">
        <title>Genomic Encyclopedia of Type Strains, Phase IV (KMG-V): Genome sequencing to study the core and pangenomes of soil and plant-associated prokaryotes.</title>
        <authorList>
            <person name="Whitman W."/>
        </authorList>
    </citation>
    <scope>NUCLEOTIDE SEQUENCE [LARGE SCALE GENOMIC DNA]</scope>
    <source>
        <strain evidence="8 9">M8UP14</strain>
    </source>
</reference>
<evidence type="ECO:0000259" key="7">
    <source>
        <dbReference type="SMART" id="SM00642"/>
    </source>
</evidence>
<keyword evidence="2 6" id="KW-0328">Glycosyltransferase</keyword>
<feature type="binding site" evidence="6">
    <location>
        <position position="429"/>
    </location>
    <ligand>
        <name>alpha-maltose 1-phosphate</name>
        <dbReference type="ChEBI" id="CHEBI:63576"/>
    </ligand>
</feature>
<feature type="site" description="Transition state stabilizer" evidence="6">
    <location>
        <position position="515"/>
    </location>
</feature>
<dbReference type="EMBL" id="JACHIP010000002">
    <property type="protein sequence ID" value="MBB5056624.1"/>
    <property type="molecule type" value="Genomic_DNA"/>
</dbReference>
<evidence type="ECO:0000256" key="1">
    <source>
        <dbReference type="ARBA" id="ARBA00011738"/>
    </source>
</evidence>
<dbReference type="InterPro" id="IPR026585">
    <property type="entry name" value="GlgE"/>
</dbReference>
<dbReference type="GO" id="GO:0030979">
    <property type="term" value="P:alpha-glucan biosynthetic process"/>
    <property type="evidence" value="ECO:0007669"/>
    <property type="project" value="UniProtKB-UniRule"/>
</dbReference>
<feature type="binding site" evidence="6">
    <location>
        <position position="392"/>
    </location>
    <ligand>
        <name>alpha-maltose 1-phosphate</name>
        <dbReference type="ChEBI" id="CHEBI:63576"/>
    </ligand>
</feature>
<dbReference type="Proteomes" id="UP000540989">
    <property type="component" value="Unassembled WGS sequence"/>
</dbReference>
<evidence type="ECO:0000256" key="6">
    <source>
        <dbReference type="HAMAP-Rule" id="MF_02124"/>
    </source>
</evidence>
<dbReference type="Pfam" id="PF00128">
    <property type="entry name" value="Alpha-amylase"/>
    <property type="match status" value="1"/>
</dbReference>
<dbReference type="CDD" id="cd11344">
    <property type="entry name" value="AmyAc_GlgE_like"/>
    <property type="match status" value="1"/>
</dbReference>
<dbReference type="PANTHER" id="PTHR47786">
    <property type="entry name" value="ALPHA-1,4-GLUCAN:MALTOSE-1-PHOSPHATE MALTOSYLTRANSFERASE"/>
    <property type="match status" value="1"/>
</dbReference>
<dbReference type="GO" id="GO:0016758">
    <property type="term" value="F:hexosyltransferase activity"/>
    <property type="evidence" value="ECO:0007669"/>
    <property type="project" value="UniProtKB-UniRule"/>
</dbReference>
<dbReference type="GO" id="GO:0004553">
    <property type="term" value="F:hydrolase activity, hydrolyzing O-glycosyl compounds"/>
    <property type="evidence" value="ECO:0007669"/>
    <property type="project" value="InterPro"/>
</dbReference>
<dbReference type="InterPro" id="IPR017853">
    <property type="entry name" value="GH"/>
</dbReference>
<dbReference type="InterPro" id="IPR021828">
    <property type="entry name" value="GlgE_dom_N/S"/>
</dbReference>
<comment type="similarity">
    <text evidence="6">Belongs to the glycosyl hydrolase 13 family. GlgE subfamily.</text>
</comment>
<protein>
    <recommendedName>
        <fullName evidence="6">Alpha-1,4-glucan:maltose-1-phosphate maltosyltransferase</fullName>
        <shortName evidence="6">GMPMT</shortName>
        <ecNumber evidence="6">2.4.99.16</ecNumber>
    </recommendedName>
    <alternativeName>
        <fullName evidence="6">(1-&gt;4)-alpha-D-glucan:maltose-1-phosphate alpha-D-maltosyltransferase</fullName>
    </alternativeName>
</protein>
<comment type="caution">
    <text evidence="8">The sequence shown here is derived from an EMBL/GenBank/DDBJ whole genome shotgun (WGS) entry which is preliminary data.</text>
</comment>
<dbReference type="EC" id="2.4.99.16" evidence="6"/>
<proteinExistence type="inferred from homology"/>
<dbReference type="SUPFAM" id="SSF51445">
    <property type="entry name" value="(Trans)glycosidases"/>
    <property type="match status" value="1"/>
</dbReference>
<accession>A0A7W7ZBM8</accession>
<keyword evidence="4 6" id="KW-0119">Carbohydrate metabolism</keyword>
<evidence type="ECO:0000256" key="4">
    <source>
        <dbReference type="ARBA" id="ARBA00023277"/>
    </source>
</evidence>
<evidence type="ECO:0000256" key="2">
    <source>
        <dbReference type="ARBA" id="ARBA00022676"/>
    </source>
</evidence>
<dbReference type="InterPro" id="IPR049171">
    <property type="entry name" value="GLGE_C"/>
</dbReference>
<dbReference type="AlphaFoldDB" id="A0A7W7ZBM8"/>
<feature type="active site" description="Proton donor" evidence="6">
    <location>
        <position position="457"/>
    </location>
</feature>
<dbReference type="SMART" id="SM00642">
    <property type="entry name" value="Aamy"/>
    <property type="match status" value="1"/>
</dbReference>
<dbReference type="PANTHER" id="PTHR47786:SF2">
    <property type="entry name" value="GLYCOSYL HYDROLASE FAMILY 13 CATALYTIC DOMAIN-CONTAINING PROTEIN"/>
    <property type="match status" value="1"/>
</dbReference>
<keyword evidence="9" id="KW-1185">Reference proteome</keyword>
<feature type="active site" description="Nucleophile" evidence="6">
    <location>
        <position position="428"/>
    </location>
</feature>
<feature type="binding site" evidence="6">
    <location>
        <begin position="570"/>
        <end position="571"/>
    </location>
    <ligand>
        <name>alpha-maltose 1-phosphate</name>
        <dbReference type="ChEBI" id="CHEBI:63576"/>
    </ligand>
</feature>
<dbReference type="Gene3D" id="3.20.20.80">
    <property type="entry name" value="Glycosidases"/>
    <property type="match status" value="1"/>
</dbReference>
<dbReference type="Pfam" id="PF21702">
    <property type="entry name" value="GLGE_C"/>
    <property type="match status" value="1"/>
</dbReference>
<dbReference type="InterPro" id="IPR006047">
    <property type="entry name" value="GH13_cat_dom"/>
</dbReference>
<feature type="binding site" evidence="6">
    <location>
        <position position="297"/>
    </location>
    <ligand>
        <name>alpha-maltose 1-phosphate</name>
        <dbReference type="ChEBI" id="CHEBI:63576"/>
    </ligand>
</feature>
<comment type="catalytic activity">
    <reaction evidence="5 6">
        <text>alpha-maltose 1-phosphate + [(1-&gt;4)-alpha-D-glucosyl](n) = [(1-&gt;4)-alpha-D-glucosyl](n+2) + phosphate</text>
        <dbReference type="Rhea" id="RHEA:42692"/>
        <dbReference type="Rhea" id="RHEA-COMP:9584"/>
        <dbReference type="Rhea" id="RHEA-COMP:10183"/>
        <dbReference type="ChEBI" id="CHEBI:15444"/>
        <dbReference type="ChEBI" id="CHEBI:43474"/>
        <dbReference type="ChEBI" id="CHEBI:63576"/>
        <dbReference type="EC" id="2.4.99.16"/>
    </reaction>
</comment>
<evidence type="ECO:0000313" key="9">
    <source>
        <dbReference type="Proteomes" id="UP000540989"/>
    </source>
</evidence>